<dbReference type="Proteomes" id="UP000774617">
    <property type="component" value="Unassembled WGS sequence"/>
</dbReference>
<evidence type="ECO:0000256" key="1">
    <source>
        <dbReference type="SAM" id="SignalP"/>
    </source>
</evidence>
<organism evidence="2 3">
    <name type="scientific">Macrophomina phaseolina</name>
    <dbReference type="NCBI Taxonomy" id="35725"/>
    <lineage>
        <taxon>Eukaryota</taxon>
        <taxon>Fungi</taxon>
        <taxon>Dikarya</taxon>
        <taxon>Ascomycota</taxon>
        <taxon>Pezizomycotina</taxon>
        <taxon>Dothideomycetes</taxon>
        <taxon>Dothideomycetes incertae sedis</taxon>
        <taxon>Botryosphaeriales</taxon>
        <taxon>Botryosphaeriaceae</taxon>
        <taxon>Macrophomina</taxon>
    </lineage>
</organism>
<evidence type="ECO:0000313" key="3">
    <source>
        <dbReference type="Proteomes" id="UP000774617"/>
    </source>
</evidence>
<reference evidence="2 3" key="1">
    <citation type="journal article" date="2021" name="Nat. Commun.">
        <title>Genetic determinants of endophytism in the Arabidopsis root mycobiome.</title>
        <authorList>
            <person name="Mesny F."/>
            <person name="Miyauchi S."/>
            <person name="Thiergart T."/>
            <person name="Pickel B."/>
            <person name="Atanasova L."/>
            <person name="Karlsson M."/>
            <person name="Huettel B."/>
            <person name="Barry K.W."/>
            <person name="Haridas S."/>
            <person name="Chen C."/>
            <person name="Bauer D."/>
            <person name="Andreopoulos W."/>
            <person name="Pangilinan J."/>
            <person name="LaButti K."/>
            <person name="Riley R."/>
            <person name="Lipzen A."/>
            <person name="Clum A."/>
            <person name="Drula E."/>
            <person name="Henrissat B."/>
            <person name="Kohler A."/>
            <person name="Grigoriev I.V."/>
            <person name="Martin F.M."/>
            <person name="Hacquard S."/>
        </authorList>
    </citation>
    <scope>NUCLEOTIDE SEQUENCE [LARGE SCALE GENOMIC DNA]</scope>
    <source>
        <strain evidence="2 3">MPI-SDFR-AT-0080</strain>
    </source>
</reference>
<feature type="chain" id="PRO_5045081118" evidence="1">
    <location>
        <begin position="20"/>
        <end position="111"/>
    </location>
</feature>
<keyword evidence="3" id="KW-1185">Reference proteome</keyword>
<name>A0ABQ8FX84_9PEZI</name>
<proteinExistence type="predicted"/>
<protein>
    <submittedName>
        <fullName evidence="2">Uncharacterized protein</fullName>
    </submittedName>
</protein>
<dbReference type="EMBL" id="JAGTJR010000040">
    <property type="protein sequence ID" value="KAH7032340.1"/>
    <property type="molecule type" value="Genomic_DNA"/>
</dbReference>
<comment type="caution">
    <text evidence="2">The sequence shown here is derived from an EMBL/GenBank/DDBJ whole genome shotgun (WGS) entry which is preliminary data.</text>
</comment>
<keyword evidence="1" id="KW-0732">Signal</keyword>
<gene>
    <name evidence="2" type="ORF">B0J12DRAFT_703840</name>
</gene>
<feature type="signal peptide" evidence="1">
    <location>
        <begin position="1"/>
        <end position="19"/>
    </location>
</feature>
<sequence length="111" mass="12091">MRLSSVIIAVLAQAALSTAVSVLFPRQGCTPETAIASAKVGSGAQCSSCQYCRQNGPTCSVCECTPLRPRTEQQSLAPHVVLRLWRMHVSFCSLLVDGSGTRDRYELQRNY</sequence>
<evidence type="ECO:0000313" key="2">
    <source>
        <dbReference type="EMBL" id="KAH7032340.1"/>
    </source>
</evidence>
<accession>A0ABQ8FX84</accession>